<sequence length="271" mass="29260">MVLTEEVFIGTPIAERSTVYIMSMQDIADRFAVPVARPFSNVPPPYGRRSAPFVTIHRPGLRVFDLRTLHGPRARCAADFGSENRAWLTVNPPLCRSRPLLAASLAFTSLCVAATYILGARHGPSSPDTVYLAAISIAPERGAKISATLGVDTSREIAPAVTKPVSAGLVLRRVREGMSSGGRARVIGELEGLDVRPKARVLTTSSKTGRNHRAGLRRASTRRPAEAAGMTETGFAHWFDATHEPAHQAGARPVPGELDFVLTHQTRLISR</sequence>
<name>F2LRP7_BURGS</name>
<dbReference type="HOGENOM" id="CLU_1025552_0_0_4"/>
<gene>
    <name evidence="2" type="ordered locus">bgla_1p1470</name>
</gene>
<reference evidence="2 3" key="1">
    <citation type="journal article" date="2011" name="J. Bacteriol.">
        <title>Complete genome sequence of Burkholderia gladioli BSR3.</title>
        <authorList>
            <person name="Seo Y.S."/>
            <person name="Lim J."/>
            <person name="Choi B.S."/>
            <person name="Kim H."/>
            <person name="Goo E."/>
            <person name="Lee B."/>
            <person name="Lim J.S."/>
            <person name="Choi I.Y."/>
            <person name="Moon J.S."/>
            <person name="Kim J."/>
            <person name="Hwang I."/>
        </authorList>
    </citation>
    <scope>NUCLEOTIDE SEQUENCE [LARGE SCALE GENOMIC DNA]</scope>
    <source>
        <strain evidence="3">BSR3</strain>
    </source>
</reference>
<evidence type="ECO:0000313" key="2">
    <source>
        <dbReference type="EMBL" id="AEA65541.1"/>
    </source>
</evidence>
<organism evidence="2 3">
    <name type="scientific">Burkholderia gladioli (strain BSR3)</name>
    <dbReference type="NCBI Taxonomy" id="999541"/>
    <lineage>
        <taxon>Bacteria</taxon>
        <taxon>Pseudomonadati</taxon>
        <taxon>Pseudomonadota</taxon>
        <taxon>Betaproteobacteria</taxon>
        <taxon>Burkholderiales</taxon>
        <taxon>Burkholderiaceae</taxon>
        <taxon>Burkholderia</taxon>
    </lineage>
</organism>
<keyword evidence="2" id="KW-0614">Plasmid</keyword>
<dbReference type="Proteomes" id="UP000008316">
    <property type="component" value="Plasmid bgla_1p"/>
</dbReference>
<keyword evidence="3" id="KW-1185">Reference proteome</keyword>
<geneLocation type="plasmid" evidence="2 3">
    <name>bgla_1p</name>
</geneLocation>
<protein>
    <submittedName>
        <fullName evidence="2">Uncharacterized protein</fullName>
    </submittedName>
</protein>
<feature type="compositionally biased region" description="Basic residues" evidence="1">
    <location>
        <begin position="209"/>
        <end position="221"/>
    </location>
</feature>
<evidence type="ECO:0000256" key="1">
    <source>
        <dbReference type="SAM" id="MobiDB-lite"/>
    </source>
</evidence>
<dbReference type="KEGG" id="bgd:bgla_1p1470"/>
<dbReference type="EMBL" id="CP002601">
    <property type="protein sequence ID" value="AEA65541.1"/>
    <property type="molecule type" value="Genomic_DNA"/>
</dbReference>
<dbReference type="AlphaFoldDB" id="F2LRP7"/>
<accession>F2LRP7</accession>
<proteinExistence type="predicted"/>
<evidence type="ECO:0000313" key="3">
    <source>
        <dbReference type="Proteomes" id="UP000008316"/>
    </source>
</evidence>
<feature type="region of interest" description="Disordered" evidence="1">
    <location>
        <begin position="206"/>
        <end position="227"/>
    </location>
</feature>